<dbReference type="InterPro" id="IPR013785">
    <property type="entry name" value="Aldolase_TIM"/>
</dbReference>
<dbReference type="PATRIC" id="fig|999408.3.peg.178"/>
<organism evidence="2 3">
    <name type="scientific">[Clostridium] clostridioforme 90A8</name>
    <dbReference type="NCBI Taxonomy" id="999408"/>
    <lineage>
        <taxon>Bacteria</taxon>
        <taxon>Bacillati</taxon>
        <taxon>Bacillota</taxon>
        <taxon>Clostridia</taxon>
        <taxon>Lachnospirales</taxon>
        <taxon>Lachnospiraceae</taxon>
        <taxon>Enterocloster</taxon>
    </lineage>
</organism>
<dbReference type="AlphaFoldDB" id="A0A0E2HGP0"/>
<protein>
    <submittedName>
        <fullName evidence="2">Uncharacterized protein</fullName>
    </submittedName>
</protein>
<evidence type="ECO:0000313" key="3">
    <source>
        <dbReference type="Proteomes" id="UP000013085"/>
    </source>
</evidence>
<feature type="region of interest" description="Disordered" evidence="1">
    <location>
        <begin position="274"/>
        <end position="294"/>
    </location>
</feature>
<dbReference type="EMBL" id="AGYR01000001">
    <property type="protein sequence ID" value="ENZ20234.1"/>
    <property type="molecule type" value="Genomic_DNA"/>
</dbReference>
<dbReference type="Gene3D" id="3.20.20.70">
    <property type="entry name" value="Aldolase class I"/>
    <property type="match status" value="1"/>
</dbReference>
<evidence type="ECO:0000313" key="2">
    <source>
        <dbReference type="EMBL" id="ENZ20234.1"/>
    </source>
</evidence>
<dbReference type="Proteomes" id="UP000013085">
    <property type="component" value="Unassembled WGS sequence"/>
</dbReference>
<evidence type="ECO:0000256" key="1">
    <source>
        <dbReference type="SAM" id="MobiDB-lite"/>
    </source>
</evidence>
<sequence>MKLRSSLTEQSHFCRRISGQWRLSAGEWGDDSYFLMCGGLYDPIIGLVDGQRMVADVLSMWRSGINRDGKSQPFTVKQNMLRYYMNHWWNNDPDALMVRRRREMERELRLTLGLLNEEEVKTAVVNRYLGGGLVCSTEPLASIDDDRLYQLEHILPVMERQVEVRNLFGGGRFPDIADIYLPEKERHSFVLINWNDEKEMPADFQLAEKTVSGLKKDQAYLAAEFYSGCYRTDIKYGDTVYMGVIRSHGSAVFKIQEYDPARPFIVGSMRQRSGRKTGRVSGMGNPQKVFGKKL</sequence>
<gene>
    <name evidence="2" type="ORF">HMPREF1090_00163</name>
</gene>
<proteinExistence type="predicted"/>
<reference evidence="2 3" key="1">
    <citation type="submission" date="2013-01" db="EMBL/GenBank/DDBJ databases">
        <title>The Genome Sequence of Clostridium clostridioforme 90A8.</title>
        <authorList>
            <consortium name="The Broad Institute Genome Sequencing Platform"/>
            <person name="Earl A."/>
            <person name="Ward D."/>
            <person name="Feldgarden M."/>
            <person name="Gevers D."/>
            <person name="Courvalin P."/>
            <person name="Lambert T."/>
            <person name="Walker B."/>
            <person name="Young S.K."/>
            <person name="Zeng Q."/>
            <person name="Gargeya S."/>
            <person name="Fitzgerald M."/>
            <person name="Haas B."/>
            <person name="Abouelleil A."/>
            <person name="Alvarado L."/>
            <person name="Arachchi H.M."/>
            <person name="Berlin A.M."/>
            <person name="Chapman S.B."/>
            <person name="Dewar J."/>
            <person name="Goldberg J."/>
            <person name="Griggs A."/>
            <person name="Gujja S."/>
            <person name="Hansen M."/>
            <person name="Howarth C."/>
            <person name="Imamovic A."/>
            <person name="Larimer J."/>
            <person name="McCowan C."/>
            <person name="Murphy C."/>
            <person name="Neiman D."/>
            <person name="Pearson M."/>
            <person name="Priest M."/>
            <person name="Roberts A."/>
            <person name="Saif S."/>
            <person name="Shea T."/>
            <person name="Sisk P."/>
            <person name="Sykes S."/>
            <person name="Wortman J."/>
            <person name="Nusbaum C."/>
            <person name="Birren B."/>
        </authorList>
    </citation>
    <scope>NUCLEOTIDE SEQUENCE [LARGE SCALE GENOMIC DNA]</scope>
    <source>
        <strain evidence="2 3">90A8</strain>
    </source>
</reference>
<comment type="caution">
    <text evidence="2">The sequence shown here is derived from an EMBL/GenBank/DDBJ whole genome shotgun (WGS) entry which is preliminary data.</text>
</comment>
<accession>A0A0E2HGP0</accession>
<dbReference type="HOGENOM" id="CLU_945621_0_0_9"/>
<name>A0A0E2HGP0_9FIRM</name>